<reference evidence="1" key="1">
    <citation type="submission" date="2020-04" db="EMBL/GenBank/DDBJ databases">
        <authorList>
            <person name="Chiriac C."/>
            <person name="Salcher M."/>
            <person name="Ghai R."/>
            <person name="Kavagutti S V."/>
        </authorList>
    </citation>
    <scope>NUCLEOTIDE SEQUENCE</scope>
</reference>
<name>A0A6J5PCX0_9CAUD</name>
<accession>A0A6J5PCX0</accession>
<gene>
    <name evidence="1" type="ORF">UFOVP858_1</name>
</gene>
<protein>
    <submittedName>
        <fullName evidence="1">Uncharacterized protein</fullName>
    </submittedName>
</protein>
<dbReference type="EMBL" id="LR796806">
    <property type="protein sequence ID" value="CAB4167068.1"/>
    <property type="molecule type" value="Genomic_DNA"/>
</dbReference>
<evidence type="ECO:0000313" key="1">
    <source>
        <dbReference type="EMBL" id="CAB4167068.1"/>
    </source>
</evidence>
<organism evidence="1">
    <name type="scientific">uncultured Caudovirales phage</name>
    <dbReference type="NCBI Taxonomy" id="2100421"/>
    <lineage>
        <taxon>Viruses</taxon>
        <taxon>Duplodnaviria</taxon>
        <taxon>Heunggongvirae</taxon>
        <taxon>Uroviricota</taxon>
        <taxon>Caudoviricetes</taxon>
        <taxon>Peduoviridae</taxon>
        <taxon>Maltschvirus</taxon>
        <taxon>Maltschvirus maltsch</taxon>
    </lineage>
</organism>
<sequence>MKFFKPSDIVTVPCSVSHITRTGSAFAVDENEESVYIPVRLVEQARIDIGDSLTCYCIDQSLDENQNDVSGSARYRVIRMKVEQRLNDILPGSAASDALVGNRANDVEAKPPKAVTLEDARTSINEMFSKSRAWTITQIIVELRGFYPGMVVTDEMCARITTWIEKMHEIGTLASCRVAKSASDESPDVWYAAQHETFLDLINEIELED</sequence>
<proteinExistence type="predicted"/>